<proteinExistence type="predicted"/>
<dbReference type="InterPro" id="IPR050270">
    <property type="entry name" value="DegV_domain_contain"/>
</dbReference>
<keyword evidence="3" id="KW-1185">Reference proteome</keyword>
<dbReference type="GO" id="GO:0008289">
    <property type="term" value="F:lipid binding"/>
    <property type="evidence" value="ECO:0007669"/>
    <property type="project" value="UniProtKB-KW"/>
</dbReference>
<reference evidence="2 3" key="1">
    <citation type="submission" date="2016-10" db="EMBL/GenBank/DDBJ databases">
        <authorList>
            <person name="de Groot N.N."/>
        </authorList>
    </citation>
    <scope>NUCLEOTIDE SEQUENCE [LARGE SCALE GENOMIC DNA]</scope>
    <source>
        <strain evidence="2 3">743A</strain>
    </source>
</reference>
<dbReference type="SUPFAM" id="SSF82549">
    <property type="entry name" value="DAK1/DegV-like"/>
    <property type="match status" value="1"/>
</dbReference>
<dbReference type="InterPro" id="IPR003797">
    <property type="entry name" value="DegV"/>
</dbReference>
<accession>A0A1I6HPE3</accession>
<sequence length="294" mass="33128">MREFQIFSDSSCDIPRSLVEQQKISLIPFYITFDQENYYRENREITNEEFYQKLLKGGIFPKSSLPSVQDYINCFTECLEAGKDVLCFCLTHKFSGSYQSAVNAKLILEEKYTEAVITIIDSIQATAGQGLVVLQAAQMKAAGMSLDEIVEKIEELKSTARIMFTVDTLEYLQKGGRIGKVTSLAGTMLNLKPMIVLKDAELIPYSNIRGRKKSLDKILEMVEDHFNELNESYEQYDFCLANATTLDDTEKVQEKLEALIGKKIDYPVFQIGVTIGTYTGPGAVGVCFIKKFQA</sequence>
<dbReference type="STRING" id="37658.SAMN05661086_00146"/>
<evidence type="ECO:0000256" key="1">
    <source>
        <dbReference type="ARBA" id="ARBA00023121"/>
    </source>
</evidence>
<dbReference type="NCBIfam" id="TIGR00762">
    <property type="entry name" value="DegV"/>
    <property type="match status" value="1"/>
</dbReference>
<keyword evidence="1" id="KW-0446">Lipid-binding</keyword>
<dbReference type="PANTHER" id="PTHR33434:SF2">
    <property type="entry name" value="FATTY ACID-BINDING PROTEIN TM_1468"/>
    <property type="match status" value="1"/>
</dbReference>
<dbReference type="Gene3D" id="3.30.1180.10">
    <property type="match status" value="1"/>
</dbReference>
<organism evidence="2 3">
    <name type="scientific">Anaeromicropila populeti</name>
    <dbReference type="NCBI Taxonomy" id="37658"/>
    <lineage>
        <taxon>Bacteria</taxon>
        <taxon>Bacillati</taxon>
        <taxon>Bacillota</taxon>
        <taxon>Clostridia</taxon>
        <taxon>Lachnospirales</taxon>
        <taxon>Lachnospiraceae</taxon>
        <taxon>Anaeromicropila</taxon>
    </lineage>
</organism>
<dbReference type="OrthoDB" id="9781230at2"/>
<dbReference type="PANTHER" id="PTHR33434">
    <property type="entry name" value="DEGV DOMAIN-CONTAINING PROTEIN DR_1986-RELATED"/>
    <property type="match status" value="1"/>
</dbReference>
<dbReference type="EMBL" id="FOYZ01000001">
    <property type="protein sequence ID" value="SFR56323.1"/>
    <property type="molecule type" value="Genomic_DNA"/>
</dbReference>
<dbReference type="Pfam" id="PF02645">
    <property type="entry name" value="DegV"/>
    <property type="match status" value="1"/>
</dbReference>
<evidence type="ECO:0000313" key="3">
    <source>
        <dbReference type="Proteomes" id="UP000199659"/>
    </source>
</evidence>
<dbReference type="Proteomes" id="UP000199659">
    <property type="component" value="Unassembled WGS sequence"/>
</dbReference>
<dbReference type="Gene3D" id="3.40.50.10170">
    <property type="match status" value="1"/>
</dbReference>
<name>A0A1I6HPE3_9FIRM</name>
<dbReference type="AlphaFoldDB" id="A0A1I6HPE3"/>
<dbReference type="PROSITE" id="PS51482">
    <property type="entry name" value="DEGV"/>
    <property type="match status" value="1"/>
</dbReference>
<evidence type="ECO:0000313" key="2">
    <source>
        <dbReference type="EMBL" id="SFR56323.1"/>
    </source>
</evidence>
<dbReference type="InterPro" id="IPR043168">
    <property type="entry name" value="DegV_C"/>
</dbReference>
<gene>
    <name evidence="2" type="ORF">SAMN05661086_00146</name>
</gene>
<protein>
    <submittedName>
        <fullName evidence="2">EDD domain protein, DegV family</fullName>
    </submittedName>
</protein>
<dbReference type="RefSeq" id="WP_092558778.1">
    <property type="nucleotide sequence ID" value="NZ_FOYZ01000001.1"/>
</dbReference>